<keyword evidence="3 4" id="KW-0342">GTP-binding</keyword>
<keyword evidence="5" id="KW-0479">Metal-binding</keyword>
<feature type="binding site" evidence="4">
    <location>
        <position position="70"/>
    </location>
    <ligand>
        <name>GTP</name>
        <dbReference type="ChEBI" id="CHEBI:37565"/>
    </ligand>
</feature>
<dbReference type="PANTHER" id="PTHR11711">
    <property type="entry name" value="ADP RIBOSYLATION FACTOR-RELATED"/>
    <property type="match status" value="1"/>
</dbReference>
<keyword evidence="2 4" id="KW-0547">Nucleotide-binding</keyword>
<dbReference type="GO" id="GO:0005525">
    <property type="term" value="F:GTP binding"/>
    <property type="evidence" value="ECO:0007669"/>
    <property type="project" value="UniProtKB-KW"/>
</dbReference>
<feature type="binding site" evidence="5">
    <location>
        <position position="31"/>
    </location>
    <ligand>
        <name>Mg(2+)</name>
        <dbReference type="ChEBI" id="CHEBI:18420"/>
    </ligand>
</feature>
<evidence type="ECO:0000256" key="2">
    <source>
        <dbReference type="ARBA" id="ARBA00022741"/>
    </source>
</evidence>
<dbReference type="InterPro" id="IPR004330">
    <property type="entry name" value="FAR1_DNA_bnd_dom"/>
</dbReference>
<evidence type="ECO:0000256" key="1">
    <source>
        <dbReference type="ARBA" id="ARBA00010290"/>
    </source>
</evidence>
<comment type="similarity">
    <text evidence="1">Belongs to the small GTPase superfamily. Arf family.</text>
</comment>
<dbReference type="CDD" id="cd04153">
    <property type="entry name" value="Arl5_Arl8"/>
    <property type="match status" value="1"/>
</dbReference>
<accession>A0A8H3R5M9</accession>
<feature type="domain" description="FAR1" evidence="6">
    <location>
        <begin position="220"/>
        <end position="307"/>
    </location>
</feature>
<dbReference type="InterPro" id="IPR027417">
    <property type="entry name" value="P-loop_NTPase"/>
</dbReference>
<dbReference type="GO" id="GO:0003924">
    <property type="term" value="F:GTPase activity"/>
    <property type="evidence" value="ECO:0007669"/>
    <property type="project" value="InterPro"/>
</dbReference>
<protein>
    <submittedName>
        <fullName evidence="7">ADP-ribosylation factor-like protein 5A</fullName>
    </submittedName>
</protein>
<feature type="binding site" evidence="4">
    <location>
        <begin position="126"/>
        <end position="129"/>
    </location>
    <ligand>
        <name>GTP</name>
        <dbReference type="ChEBI" id="CHEBI:37565"/>
    </ligand>
</feature>
<organism evidence="7 8">
    <name type="scientific">Rhizophagus clarus</name>
    <dbReference type="NCBI Taxonomy" id="94130"/>
    <lineage>
        <taxon>Eukaryota</taxon>
        <taxon>Fungi</taxon>
        <taxon>Fungi incertae sedis</taxon>
        <taxon>Mucoromycota</taxon>
        <taxon>Glomeromycotina</taxon>
        <taxon>Glomeromycetes</taxon>
        <taxon>Glomerales</taxon>
        <taxon>Glomeraceae</taxon>
        <taxon>Rhizophagus</taxon>
    </lineage>
</organism>
<evidence type="ECO:0000313" key="8">
    <source>
        <dbReference type="Proteomes" id="UP000615446"/>
    </source>
</evidence>
<comment type="caution">
    <text evidence="7">The sequence shown here is derived from an EMBL/GenBank/DDBJ whole genome shotgun (WGS) entry which is preliminary data.</text>
</comment>
<gene>
    <name evidence="7" type="ORF">RCL2_003062300</name>
</gene>
<dbReference type="Pfam" id="PF00025">
    <property type="entry name" value="Arf"/>
    <property type="match status" value="1"/>
</dbReference>
<dbReference type="SMART" id="SM00177">
    <property type="entry name" value="ARF"/>
    <property type="match status" value="1"/>
</dbReference>
<dbReference type="Proteomes" id="UP000615446">
    <property type="component" value="Unassembled WGS sequence"/>
</dbReference>
<evidence type="ECO:0000256" key="5">
    <source>
        <dbReference type="PIRSR" id="PIRSR606689-2"/>
    </source>
</evidence>
<dbReference type="Pfam" id="PF03101">
    <property type="entry name" value="FAR1"/>
    <property type="match status" value="1"/>
</dbReference>
<dbReference type="InterPro" id="IPR024156">
    <property type="entry name" value="Small_GTPase_ARF"/>
</dbReference>
<dbReference type="PRINTS" id="PR00328">
    <property type="entry name" value="SAR1GTPBP"/>
</dbReference>
<evidence type="ECO:0000256" key="4">
    <source>
        <dbReference type="PIRSR" id="PIRSR606689-1"/>
    </source>
</evidence>
<dbReference type="FunFam" id="3.40.50.300:FF:000412">
    <property type="entry name" value="ADP-ribosylation factor 1"/>
    <property type="match status" value="1"/>
</dbReference>
<dbReference type="InterPro" id="IPR005225">
    <property type="entry name" value="Small_GTP-bd"/>
</dbReference>
<dbReference type="GO" id="GO:0030010">
    <property type="term" value="P:establishment of cell polarity"/>
    <property type="evidence" value="ECO:0007669"/>
    <property type="project" value="UniProtKB-ARBA"/>
</dbReference>
<name>A0A8H3R5M9_9GLOM</name>
<sequence>MGIVLTKLWRKLTSKEEVKIVLVGLDNAGKTTVLYKLLLDEVVVTTPTIGSNVEEIIYKNIHFLMWDLGGQDSLRATWKTYYIKTKAVIMVIDSTDKDRIHISRTELHTMMEDENLKSAVLLVFANKQDMKGALTAAQISEALNLTSLRDRQWHIQACCALTGEGLFEGLDWIVSQIGMDETQHYLTEPLISYINEIDEDLEEELVTENGAYTVQSKVDAYAKHYGFVANKVRKNLDPVEKSIVQRHNFKCWKSDVNKPKKTEDIDIHHDSTSEKTDCPWKISFYLAKQTGKIRFTKFINNHNHQCDTKTIELALKNLHFPQSILDKIEHYTLNGQLGAGQQYDLLLKEFPQYYISTLFSYLLKQHDNDPDFVVIPCLEGQSNELTVKTNCYEMVLSLFVGIDHDFKIRILAQALIKYETQFDYIWILRCTLEMTQVQPIVLYTDAEVESTQRVESINRVLKKHLDRGTLLKELVKVIENKLEKESQYTQIKDYYGSNLSVGLPSTYNTIFKEIDHLLQIYLSPIPLSLQRAQIKQSLLYQVALIEIDQVNELTLYW</sequence>
<evidence type="ECO:0000256" key="3">
    <source>
        <dbReference type="ARBA" id="ARBA00023134"/>
    </source>
</evidence>
<dbReference type="EMBL" id="BLAL01000356">
    <property type="protein sequence ID" value="GET04317.1"/>
    <property type="molecule type" value="Genomic_DNA"/>
</dbReference>
<dbReference type="SUPFAM" id="SSF52540">
    <property type="entry name" value="P-loop containing nucleoside triphosphate hydrolases"/>
    <property type="match status" value="1"/>
</dbReference>
<evidence type="ECO:0000313" key="7">
    <source>
        <dbReference type="EMBL" id="GET04317.1"/>
    </source>
</evidence>
<dbReference type="OrthoDB" id="2011769at2759"/>
<dbReference type="NCBIfam" id="TIGR00231">
    <property type="entry name" value="small_GTP"/>
    <property type="match status" value="1"/>
</dbReference>
<dbReference type="GO" id="GO:0046872">
    <property type="term" value="F:metal ion binding"/>
    <property type="evidence" value="ECO:0007669"/>
    <property type="project" value="UniProtKB-KW"/>
</dbReference>
<dbReference type="SMART" id="SM00178">
    <property type="entry name" value="SAR"/>
    <property type="match status" value="1"/>
</dbReference>
<evidence type="ECO:0000259" key="6">
    <source>
        <dbReference type="Pfam" id="PF03101"/>
    </source>
</evidence>
<proteinExistence type="inferred from homology"/>
<dbReference type="AlphaFoldDB" id="A0A8H3R5M9"/>
<feature type="binding site" evidence="4">
    <location>
        <begin position="24"/>
        <end position="31"/>
    </location>
    <ligand>
        <name>GTP</name>
        <dbReference type="ChEBI" id="CHEBI:37565"/>
    </ligand>
</feature>
<dbReference type="InterPro" id="IPR006689">
    <property type="entry name" value="Small_GTPase_ARF/SAR"/>
</dbReference>
<reference evidence="7" key="1">
    <citation type="submission" date="2019-10" db="EMBL/GenBank/DDBJ databases">
        <title>Conservation and host-specific expression of non-tandemly repeated heterogenous ribosome RNA gene in arbuscular mycorrhizal fungi.</title>
        <authorList>
            <person name="Maeda T."/>
            <person name="Kobayashi Y."/>
            <person name="Nakagawa T."/>
            <person name="Ezawa T."/>
            <person name="Yamaguchi K."/>
            <person name="Bino T."/>
            <person name="Nishimoto Y."/>
            <person name="Shigenobu S."/>
            <person name="Kawaguchi M."/>
        </authorList>
    </citation>
    <scope>NUCLEOTIDE SEQUENCE</scope>
    <source>
        <strain evidence="7">HR1</strain>
    </source>
</reference>
<dbReference type="Gene3D" id="3.40.50.300">
    <property type="entry name" value="P-loop containing nucleotide triphosphate hydrolases"/>
    <property type="match status" value="1"/>
</dbReference>
<feature type="binding site" evidence="5">
    <location>
        <position position="48"/>
    </location>
    <ligand>
        <name>Mg(2+)</name>
        <dbReference type="ChEBI" id="CHEBI:18420"/>
    </ligand>
</feature>
<dbReference type="PROSITE" id="PS51417">
    <property type="entry name" value="ARF"/>
    <property type="match status" value="1"/>
</dbReference>
<keyword evidence="5" id="KW-0460">Magnesium</keyword>